<dbReference type="GO" id="GO:0009307">
    <property type="term" value="P:DNA restriction-modification system"/>
    <property type="evidence" value="ECO:0007669"/>
    <property type="project" value="InterPro"/>
</dbReference>
<accession>A0A164EQB3</accession>
<dbReference type="AlphaFoldDB" id="A0A164EQB3"/>
<reference evidence="2" key="1">
    <citation type="submission" date="2016-04" db="EMBL/GenBank/DDBJ databases">
        <authorList>
            <person name="Strapagiel D."/>
            <person name="Borowka P."/>
            <person name="Marciniak B."/>
            <person name="Bakula Z."/>
            <person name="Van Ingen J."/>
            <person name="Safianowska A."/>
            <person name="Dziadek J."/>
            <person name="Jagielski T."/>
        </authorList>
    </citation>
    <scope>NUCLEOTIDE SEQUENCE [LARGE SCALE GENOMIC DNA]</scope>
    <source>
        <strain evidence="2">1010001458</strain>
    </source>
</reference>
<dbReference type="Pfam" id="PF09195">
    <property type="entry name" value="Endonuc-BglII"/>
    <property type="match status" value="1"/>
</dbReference>
<proteinExistence type="predicted"/>
<sequence length="289" mass="32063">MEPTSPLSEDDAADLAGEVRQVTTEGWPDGYIYGATRYADVILKESFSERFTDLVTALDQFHPTIDELRTGGGGRTVFVKRFDDSLAAMTQGGQKIWGKQKLVIVKHVELEGTALRTSRTPTHEVDMFGKGTLAEPLPGIAVEMEWNNKDPFYDRDLNNFQALHREGAIAIGVIVTRGPTLQALIYPTIKSKDGNKKYGQASTHWDKLIPKVNLGGGGECPLLLVGIEPPRITGIELAQKVKKLLDDADDLRAHWREKGYERRRDVQPLIDQMKAEAEDLMPPLSDVAV</sequence>
<comment type="caution">
    <text evidence="1">The sequence shown here is derived from an EMBL/GenBank/DDBJ whole genome shotgun (WGS) entry which is preliminary data.</text>
</comment>
<name>A0A164EQB3_9MYCO</name>
<dbReference type="EMBL" id="LWCI01000013">
    <property type="protein sequence ID" value="KZS67839.1"/>
    <property type="molecule type" value="Genomic_DNA"/>
</dbReference>
<evidence type="ECO:0000313" key="2">
    <source>
        <dbReference type="Proteomes" id="UP000077342"/>
    </source>
</evidence>
<dbReference type="RefSeq" id="WP_075509185.1">
    <property type="nucleotide sequence ID" value="NZ_CP089224.1"/>
</dbReference>
<dbReference type="Proteomes" id="UP000077342">
    <property type="component" value="Unassembled WGS sequence"/>
</dbReference>
<organism evidence="1 2">
    <name type="scientific">Mycobacterium ostraviense</name>
    <dbReference type="NCBI Taxonomy" id="2738409"/>
    <lineage>
        <taxon>Bacteria</taxon>
        <taxon>Bacillati</taxon>
        <taxon>Actinomycetota</taxon>
        <taxon>Actinomycetes</taxon>
        <taxon>Mycobacteriales</taxon>
        <taxon>Mycobacteriaceae</taxon>
        <taxon>Mycobacterium</taxon>
    </lineage>
</organism>
<keyword evidence="2" id="KW-1185">Reference proteome</keyword>
<protein>
    <submittedName>
        <fullName evidence="1">Uncharacterized protein</fullName>
    </submittedName>
</protein>
<evidence type="ECO:0000313" key="1">
    <source>
        <dbReference type="EMBL" id="KZS67839.1"/>
    </source>
</evidence>
<dbReference type="InterPro" id="IPR015278">
    <property type="entry name" value="BglII-like"/>
</dbReference>
<dbReference type="GO" id="GO:0009036">
    <property type="term" value="F:type II site-specific deoxyribonuclease activity"/>
    <property type="evidence" value="ECO:0007669"/>
    <property type="project" value="InterPro"/>
</dbReference>
<gene>
    <name evidence="1" type="ORF">A4G28_12760</name>
</gene>
<dbReference type="SUPFAM" id="SSF52980">
    <property type="entry name" value="Restriction endonuclease-like"/>
    <property type="match status" value="1"/>
</dbReference>
<dbReference type="InterPro" id="IPR011335">
    <property type="entry name" value="Restrct_endonuc-II-like"/>
</dbReference>